<feature type="transmembrane region" description="Helical" evidence="1">
    <location>
        <begin position="268"/>
        <end position="288"/>
    </location>
</feature>
<dbReference type="RefSeq" id="WP_094435771.1">
    <property type="nucleotide sequence ID" value="NZ_CP181370.1"/>
</dbReference>
<feature type="transmembrane region" description="Helical" evidence="1">
    <location>
        <begin position="90"/>
        <end position="108"/>
    </location>
</feature>
<comment type="caution">
    <text evidence="3">The sequence shown here is derived from an EMBL/GenBank/DDBJ whole genome shotgun (WGS) entry which is preliminary data.</text>
</comment>
<dbReference type="Pfam" id="PF00892">
    <property type="entry name" value="EamA"/>
    <property type="match status" value="1"/>
</dbReference>
<dbReference type="Proteomes" id="UP000216225">
    <property type="component" value="Unassembled WGS sequence"/>
</dbReference>
<evidence type="ECO:0000256" key="1">
    <source>
        <dbReference type="SAM" id="Phobius"/>
    </source>
</evidence>
<protein>
    <submittedName>
        <fullName evidence="3">DMT family transporter</fullName>
    </submittedName>
</protein>
<keyword evidence="1" id="KW-0812">Transmembrane</keyword>
<name>A0A420KGT9_9BURK</name>
<keyword evidence="1" id="KW-0472">Membrane</keyword>
<dbReference type="InterPro" id="IPR000620">
    <property type="entry name" value="EamA_dom"/>
</dbReference>
<sequence length="294" mass="31251">MHSPLPALALLFNAFVWGLSWWPFRQMQGAGLHPLWATALMYCAILVAMLALRPGVLAQLRAHPGLWLLALSSGLNNVAFNWAITIGDVVRVILLFYLMPAWAVLLAWRILGERPTAQALARLLMAFCGVLLVLWPAEGGVRRLFAALTLADMLALLGGFMFALTNVTVRRLHAVPGQARMFAMFGGCMLLALLAASLGRSVGLVTAFPPPDATWITVAALLSLLLMAGNWALQFGAARLAAGTTAVVMLSEVVFASGSSVLLGASRLTAGTLAGGALILLAATWSAWRPRARG</sequence>
<feature type="transmembrane region" description="Helical" evidence="1">
    <location>
        <begin position="120"/>
        <end position="137"/>
    </location>
</feature>
<organism evidence="3 4">
    <name type="scientific">Alicycliphilus denitrificans</name>
    <dbReference type="NCBI Taxonomy" id="179636"/>
    <lineage>
        <taxon>Bacteria</taxon>
        <taxon>Pseudomonadati</taxon>
        <taxon>Pseudomonadota</taxon>
        <taxon>Betaproteobacteria</taxon>
        <taxon>Burkholderiales</taxon>
        <taxon>Comamonadaceae</taxon>
        <taxon>Alicycliphilus</taxon>
    </lineage>
</organism>
<gene>
    <name evidence="3" type="ORF">CE154_005270</name>
</gene>
<feature type="transmembrane region" description="Helical" evidence="1">
    <location>
        <begin position="181"/>
        <end position="201"/>
    </location>
</feature>
<dbReference type="InterPro" id="IPR037185">
    <property type="entry name" value="EmrE-like"/>
</dbReference>
<accession>A0A420KGT9</accession>
<dbReference type="GO" id="GO:0016020">
    <property type="term" value="C:membrane"/>
    <property type="evidence" value="ECO:0007669"/>
    <property type="project" value="InterPro"/>
</dbReference>
<feature type="transmembrane region" description="Helical" evidence="1">
    <location>
        <begin position="240"/>
        <end position="262"/>
    </location>
</feature>
<evidence type="ECO:0000313" key="4">
    <source>
        <dbReference type="Proteomes" id="UP000216225"/>
    </source>
</evidence>
<feature type="domain" description="EamA" evidence="2">
    <location>
        <begin position="7"/>
        <end position="134"/>
    </location>
</feature>
<dbReference type="AlphaFoldDB" id="A0A420KGT9"/>
<proteinExistence type="predicted"/>
<evidence type="ECO:0000313" key="3">
    <source>
        <dbReference type="EMBL" id="RKJ99150.1"/>
    </source>
</evidence>
<dbReference type="EMBL" id="NKDB02000001">
    <property type="protein sequence ID" value="RKJ99150.1"/>
    <property type="molecule type" value="Genomic_DNA"/>
</dbReference>
<evidence type="ECO:0000259" key="2">
    <source>
        <dbReference type="Pfam" id="PF00892"/>
    </source>
</evidence>
<feature type="transmembrane region" description="Helical" evidence="1">
    <location>
        <begin position="213"/>
        <end position="233"/>
    </location>
</feature>
<feature type="transmembrane region" description="Helical" evidence="1">
    <location>
        <begin position="143"/>
        <end position="169"/>
    </location>
</feature>
<keyword evidence="1" id="KW-1133">Transmembrane helix</keyword>
<feature type="transmembrane region" description="Helical" evidence="1">
    <location>
        <begin position="64"/>
        <end position="84"/>
    </location>
</feature>
<reference evidence="3 4" key="1">
    <citation type="submission" date="2018-09" db="EMBL/GenBank/DDBJ databases">
        <title>Genome comparison of Alicycliphilus sp. BQ1, a polyurethanolytic bacterium, with its closest phylogenetic relatives Alicycliphilus denitrificans BC and K601, unable to attack polyurethane.</title>
        <authorList>
            <person name="Loza-Tavera H."/>
            <person name="Lozano L."/>
            <person name="Cevallos M."/>
            <person name="Maya-Lucas O."/>
            <person name="Garcia-Mena J."/>
            <person name="Hernandez J."/>
        </authorList>
    </citation>
    <scope>NUCLEOTIDE SEQUENCE [LARGE SCALE GENOMIC DNA]</scope>
    <source>
        <strain evidence="3 4">BQ1</strain>
    </source>
</reference>
<dbReference type="SUPFAM" id="SSF103481">
    <property type="entry name" value="Multidrug resistance efflux transporter EmrE"/>
    <property type="match status" value="2"/>
</dbReference>
<feature type="transmembrane region" description="Helical" evidence="1">
    <location>
        <begin position="34"/>
        <end position="52"/>
    </location>
</feature>
<dbReference type="PANTHER" id="PTHR22911">
    <property type="entry name" value="ACYL-MALONYL CONDENSING ENZYME-RELATED"/>
    <property type="match status" value="1"/>
</dbReference>